<feature type="region of interest" description="Disordered" evidence="1">
    <location>
        <begin position="1"/>
        <end position="34"/>
    </location>
</feature>
<evidence type="ECO:0000313" key="3">
    <source>
        <dbReference type="Proteomes" id="UP000054350"/>
    </source>
</evidence>
<reference evidence="2 3" key="1">
    <citation type="submission" date="2009-11" db="EMBL/GenBank/DDBJ databases">
        <title>Annotation of Allomyces macrogynus ATCC 38327.</title>
        <authorList>
            <consortium name="The Broad Institute Genome Sequencing Platform"/>
            <person name="Russ C."/>
            <person name="Cuomo C."/>
            <person name="Burger G."/>
            <person name="Gray M.W."/>
            <person name="Holland P.W.H."/>
            <person name="King N."/>
            <person name="Lang F.B.F."/>
            <person name="Roger A.J."/>
            <person name="Ruiz-Trillo I."/>
            <person name="Young S.K."/>
            <person name="Zeng Q."/>
            <person name="Gargeya S."/>
            <person name="Fitzgerald M."/>
            <person name="Haas B."/>
            <person name="Abouelleil A."/>
            <person name="Alvarado L."/>
            <person name="Arachchi H.M."/>
            <person name="Berlin A."/>
            <person name="Chapman S.B."/>
            <person name="Gearin G."/>
            <person name="Goldberg J."/>
            <person name="Griggs A."/>
            <person name="Gujja S."/>
            <person name="Hansen M."/>
            <person name="Heiman D."/>
            <person name="Howarth C."/>
            <person name="Larimer J."/>
            <person name="Lui A."/>
            <person name="MacDonald P.J.P."/>
            <person name="McCowen C."/>
            <person name="Montmayeur A."/>
            <person name="Murphy C."/>
            <person name="Neiman D."/>
            <person name="Pearson M."/>
            <person name="Priest M."/>
            <person name="Roberts A."/>
            <person name="Saif S."/>
            <person name="Shea T."/>
            <person name="Sisk P."/>
            <person name="Stolte C."/>
            <person name="Sykes S."/>
            <person name="Wortman J."/>
            <person name="Nusbaum C."/>
            <person name="Birren B."/>
        </authorList>
    </citation>
    <scope>NUCLEOTIDE SEQUENCE [LARGE SCALE GENOMIC DNA]</scope>
    <source>
        <strain evidence="2 3">ATCC 38327</strain>
    </source>
</reference>
<gene>
    <name evidence="2" type="ORF">AMAG_19103</name>
</gene>
<sequence length="361" mass="36888">MDPPTTAATATTNSPSVAPTTATNAVPSAVPATPTAAPASAVDLVGTDLQAAHAAASLAAMIHHHAAATTAAAAQAAAAQAAAAQAAALAHPNGTPAPAAAGAPVAGTPAPGTPDVAHHHGLATPAHVAHALHNFARAVYRVVDSAAVIRDLEALTGHAALEGRPVPLPIKQRVCATIKSLAHSRRDRQELWMAVCAKTAPMQVTSKEVKETWDRLVAQGRVGAHAMHRPALTGHAALEGRPVPLPIKQRVCATIKSLAHSRRDRQELWMAVCAKTAPMQVTSKEVKETWDRLVAQGRVGAHAMHRPGAGHDDDDEISHQHPVGMVAGMLSTTLAANEEAAAAAAAAAALAATGRNTDTRK</sequence>
<organism evidence="2 3">
    <name type="scientific">Allomyces macrogynus (strain ATCC 38327)</name>
    <name type="common">Allomyces javanicus var. macrogynus</name>
    <dbReference type="NCBI Taxonomy" id="578462"/>
    <lineage>
        <taxon>Eukaryota</taxon>
        <taxon>Fungi</taxon>
        <taxon>Fungi incertae sedis</taxon>
        <taxon>Blastocladiomycota</taxon>
        <taxon>Blastocladiomycetes</taxon>
        <taxon>Blastocladiales</taxon>
        <taxon>Blastocladiaceae</taxon>
        <taxon>Allomyces</taxon>
    </lineage>
</organism>
<dbReference type="AlphaFoldDB" id="A0A0L0SNY0"/>
<accession>A0A0L0SNY0</accession>
<proteinExistence type="predicted"/>
<dbReference type="EMBL" id="GG745343">
    <property type="protein sequence ID" value="KNE64070.1"/>
    <property type="molecule type" value="Genomic_DNA"/>
</dbReference>
<dbReference type="OrthoDB" id="5595153at2759"/>
<keyword evidence="3" id="KW-1185">Reference proteome</keyword>
<evidence type="ECO:0000313" key="2">
    <source>
        <dbReference type="EMBL" id="KNE64070.1"/>
    </source>
</evidence>
<name>A0A0L0SNY0_ALLM3</name>
<protein>
    <submittedName>
        <fullName evidence="2">Uncharacterized protein</fullName>
    </submittedName>
</protein>
<dbReference type="Proteomes" id="UP000054350">
    <property type="component" value="Unassembled WGS sequence"/>
</dbReference>
<feature type="region of interest" description="Disordered" evidence="1">
    <location>
        <begin position="95"/>
        <end position="114"/>
    </location>
</feature>
<evidence type="ECO:0000256" key="1">
    <source>
        <dbReference type="SAM" id="MobiDB-lite"/>
    </source>
</evidence>
<dbReference type="VEuPathDB" id="FungiDB:AMAG_19103"/>
<reference evidence="3" key="2">
    <citation type="submission" date="2009-11" db="EMBL/GenBank/DDBJ databases">
        <title>The Genome Sequence of Allomyces macrogynus strain ATCC 38327.</title>
        <authorList>
            <consortium name="The Broad Institute Genome Sequencing Platform"/>
            <person name="Russ C."/>
            <person name="Cuomo C."/>
            <person name="Shea T."/>
            <person name="Young S.K."/>
            <person name="Zeng Q."/>
            <person name="Koehrsen M."/>
            <person name="Haas B."/>
            <person name="Borodovsky M."/>
            <person name="Guigo R."/>
            <person name="Alvarado L."/>
            <person name="Berlin A."/>
            <person name="Borenstein D."/>
            <person name="Chen Z."/>
            <person name="Engels R."/>
            <person name="Freedman E."/>
            <person name="Gellesch M."/>
            <person name="Goldberg J."/>
            <person name="Griggs A."/>
            <person name="Gujja S."/>
            <person name="Heiman D."/>
            <person name="Hepburn T."/>
            <person name="Howarth C."/>
            <person name="Jen D."/>
            <person name="Larson L."/>
            <person name="Lewis B."/>
            <person name="Mehta T."/>
            <person name="Park D."/>
            <person name="Pearson M."/>
            <person name="Roberts A."/>
            <person name="Saif S."/>
            <person name="Shenoy N."/>
            <person name="Sisk P."/>
            <person name="Stolte C."/>
            <person name="Sykes S."/>
            <person name="Walk T."/>
            <person name="White J."/>
            <person name="Yandava C."/>
            <person name="Burger G."/>
            <person name="Gray M.W."/>
            <person name="Holland P.W.H."/>
            <person name="King N."/>
            <person name="Lang F.B.F."/>
            <person name="Roger A.J."/>
            <person name="Ruiz-Trillo I."/>
            <person name="Lander E."/>
            <person name="Nusbaum C."/>
        </authorList>
    </citation>
    <scope>NUCLEOTIDE SEQUENCE [LARGE SCALE GENOMIC DNA]</scope>
    <source>
        <strain evidence="3">ATCC 38327</strain>
    </source>
</reference>